<dbReference type="EMBL" id="QYUQ01000002">
    <property type="protein sequence ID" value="RJG04294.1"/>
    <property type="molecule type" value="Genomic_DNA"/>
</dbReference>
<organism evidence="1 2">
    <name type="scientific">Noviherbaspirillum sedimenti</name>
    <dbReference type="NCBI Taxonomy" id="2320865"/>
    <lineage>
        <taxon>Bacteria</taxon>
        <taxon>Pseudomonadati</taxon>
        <taxon>Pseudomonadota</taxon>
        <taxon>Betaproteobacteria</taxon>
        <taxon>Burkholderiales</taxon>
        <taxon>Oxalobacteraceae</taxon>
        <taxon>Noviherbaspirillum</taxon>
    </lineage>
</organism>
<dbReference type="InterPro" id="IPR036567">
    <property type="entry name" value="RHF-like"/>
</dbReference>
<accession>A0A3A3G913</accession>
<comment type="caution">
    <text evidence="1">The sequence shown here is derived from an EMBL/GenBank/DDBJ whole genome shotgun (WGS) entry which is preliminary data.</text>
</comment>
<dbReference type="AlphaFoldDB" id="A0A3A3G913"/>
<keyword evidence="2" id="KW-1185">Reference proteome</keyword>
<dbReference type="SUPFAM" id="SSF69754">
    <property type="entry name" value="Ribosome binding protein Y (YfiA homologue)"/>
    <property type="match status" value="1"/>
</dbReference>
<dbReference type="Proteomes" id="UP000266327">
    <property type="component" value="Unassembled WGS sequence"/>
</dbReference>
<dbReference type="Pfam" id="PF02482">
    <property type="entry name" value="Ribosomal_S30AE"/>
    <property type="match status" value="1"/>
</dbReference>
<dbReference type="OrthoDB" id="9782252at2"/>
<dbReference type="CDD" id="cd00552">
    <property type="entry name" value="RaiA"/>
    <property type="match status" value="1"/>
</dbReference>
<name>A0A3A3G913_9BURK</name>
<protein>
    <submittedName>
        <fullName evidence="1">Ribosome-associated translation inhibitor RaiA</fullName>
    </submittedName>
</protein>
<evidence type="ECO:0000313" key="1">
    <source>
        <dbReference type="EMBL" id="RJG04294.1"/>
    </source>
</evidence>
<proteinExistence type="predicted"/>
<sequence>MQNSLQILFRDIPTSEAIDAEIRKRVAKLEKLCSDLMTCLVSVESEANHKQQGKLYRVRVDIKARGAELVVDGSRTSNEDAYVAVRDSFDAMTRQVEEFVERRRGDVKTHTA</sequence>
<dbReference type="InterPro" id="IPR003489">
    <property type="entry name" value="RHF/RaiA"/>
</dbReference>
<gene>
    <name evidence="1" type="ORF">D3878_08025</name>
</gene>
<reference evidence="2" key="1">
    <citation type="submission" date="2018-09" db="EMBL/GenBank/DDBJ databases">
        <authorList>
            <person name="Zhu H."/>
        </authorList>
    </citation>
    <scope>NUCLEOTIDE SEQUENCE [LARGE SCALE GENOMIC DNA]</scope>
    <source>
        <strain evidence="2">K1S02-23</strain>
    </source>
</reference>
<dbReference type="Gene3D" id="3.30.160.100">
    <property type="entry name" value="Ribosome hibernation promotion factor-like"/>
    <property type="match status" value="1"/>
</dbReference>
<dbReference type="RefSeq" id="WP_119787772.1">
    <property type="nucleotide sequence ID" value="NZ_QYUQ01000002.1"/>
</dbReference>
<evidence type="ECO:0000313" key="2">
    <source>
        <dbReference type="Proteomes" id="UP000266327"/>
    </source>
</evidence>